<sequence length="702" mass="78068">MVEPHVLARAEELSLQIDHLHVNYLQADESPHKIEQRTKLENFIRKYLCLVAHGRKFIFHETAEILRCSVEMKNNFSAYRASTAWNAIARYAANLVAQPWRKEFRVVKTFSGFYMHDIEENLVGADRLLDCMGYKRADHSSLVLELPIDLDAVISVSRDAIVAFVECQMMKEIWEGVYPQFECSWLEIMNFRECHIGSPEMAIKNLTVFYHQSCFHQQQMLASGISHDPYASTPRFHQAPQSSCLYGQTLSPQMSVPYYGYSSYGSCPVPPQSRYACVVNPQQMMSYPLSPGSYHNVKSPVQLLPSNGYHYSHPHPMLPVPTGHNGYTIPQPAAAMQQNYNCVVPTGQLIELDSSSSAPSSRPPRMSVEDIKMTETRNGNGAAPGDRVNHAANLYSDVSPSKRESPTSARSEGKSMRPNTLDDLKPRRNGMHLDHVGSSTADDSYSHLDKNVVGKQMQRLGARKSGSHAAPMQDGTGTWESWDYVYRNLESQGYNKDVGERGDILHSSTFPRRGSIGSAGSSPNVNNTIARNSRNVREAEVSAAMNKPSQLSDGIQSMRLNCDDSINGRGVDAVDSRVGIRDLKTSHIKEKTGTKSSSAPIKPVTRDERRDIDASSLLSKKSRDPNAQDGSKNIWECVYCTYHNKAERFVCDMCGKSHKPGNEDKPLISGGRECPKCTLVNARGVVSCAACGESLKNSPTYI</sequence>
<feature type="region of interest" description="Disordered" evidence="5">
    <location>
        <begin position="585"/>
        <end position="628"/>
    </location>
</feature>
<feature type="compositionally biased region" description="Polar residues" evidence="5">
    <location>
        <begin position="518"/>
        <end position="528"/>
    </location>
</feature>
<protein>
    <submittedName>
        <fullName evidence="8 9">Protein tamozhennic</fullName>
    </submittedName>
</protein>
<dbReference type="OrthoDB" id="9837000at2759"/>
<dbReference type="KEGG" id="tpal:117642783"/>
<keyword evidence="3" id="KW-0862">Zinc</keyword>
<evidence type="ECO:0000256" key="1">
    <source>
        <dbReference type="ARBA" id="ARBA00022723"/>
    </source>
</evidence>
<dbReference type="PANTHER" id="PTHR15326">
    <property type="entry name" value="SPERMATOGENESIS-ASSOCIATED PROTEIN 2/TAMOZHENNIC"/>
    <property type="match status" value="1"/>
</dbReference>
<dbReference type="SMART" id="SM00547">
    <property type="entry name" value="ZnF_RBZ"/>
    <property type="match status" value="2"/>
</dbReference>
<dbReference type="PROSITE" id="PS01358">
    <property type="entry name" value="ZF_RANBP2_1"/>
    <property type="match status" value="1"/>
</dbReference>
<dbReference type="GO" id="GO:0008270">
    <property type="term" value="F:zinc ion binding"/>
    <property type="evidence" value="ECO:0007669"/>
    <property type="project" value="UniProtKB-KW"/>
</dbReference>
<dbReference type="GO" id="GO:0005737">
    <property type="term" value="C:cytoplasm"/>
    <property type="evidence" value="ECO:0007669"/>
    <property type="project" value="TreeGrafter"/>
</dbReference>
<accession>A0A6P8YJL6</accession>
<reference evidence="8 9" key="1">
    <citation type="submission" date="2025-04" db="UniProtKB">
        <authorList>
            <consortium name="RefSeq"/>
        </authorList>
    </citation>
    <scope>IDENTIFICATION</scope>
    <source>
        <tissue evidence="8 9">Total insect</tissue>
    </source>
</reference>
<dbReference type="PROSITE" id="PS50199">
    <property type="entry name" value="ZF_RANBP2_2"/>
    <property type="match status" value="1"/>
</dbReference>
<dbReference type="InterPro" id="IPR036339">
    <property type="entry name" value="PUB-like_dom_sf"/>
</dbReference>
<organism evidence="8">
    <name type="scientific">Thrips palmi</name>
    <name type="common">Melon thrips</name>
    <dbReference type="NCBI Taxonomy" id="161013"/>
    <lineage>
        <taxon>Eukaryota</taxon>
        <taxon>Metazoa</taxon>
        <taxon>Ecdysozoa</taxon>
        <taxon>Arthropoda</taxon>
        <taxon>Hexapoda</taxon>
        <taxon>Insecta</taxon>
        <taxon>Pterygota</taxon>
        <taxon>Neoptera</taxon>
        <taxon>Paraneoptera</taxon>
        <taxon>Thysanoptera</taxon>
        <taxon>Terebrantia</taxon>
        <taxon>Thripoidea</taxon>
        <taxon>Thripidae</taxon>
        <taxon>Thrips</taxon>
    </lineage>
</organism>
<dbReference type="InterPro" id="IPR001876">
    <property type="entry name" value="Znf_RanBP2"/>
</dbReference>
<dbReference type="InterPro" id="IPR048839">
    <property type="entry name" value="SPATA2_PUB-like"/>
</dbReference>
<evidence type="ECO:0000256" key="4">
    <source>
        <dbReference type="PROSITE-ProRule" id="PRU00322"/>
    </source>
</evidence>
<proteinExistence type="predicted"/>
<dbReference type="RefSeq" id="XP_034237210.1">
    <property type="nucleotide sequence ID" value="XM_034381319.1"/>
</dbReference>
<dbReference type="Pfam" id="PF21388">
    <property type="entry name" value="SPATA2_PUB-like"/>
    <property type="match status" value="1"/>
</dbReference>
<evidence type="ECO:0000313" key="9">
    <source>
        <dbReference type="RefSeq" id="XP_034237211.1"/>
    </source>
</evidence>
<keyword evidence="1" id="KW-0479">Metal-binding</keyword>
<dbReference type="SUPFAM" id="SSF143503">
    <property type="entry name" value="PUG domain-like"/>
    <property type="match status" value="1"/>
</dbReference>
<dbReference type="GeneID" id="117642783"/>
<dbReference type="RefSeq" id="XP_034237211.1">
    <property type="nucleotide sequence ID" value="XM_034381320.1"/>
</dbReference>
<keyword evidence="7" id="KW-1185">Reference proteome</keyword>
<name>A0A6P8YJL6_THRPL</name>
<evidence type="ECO:0000256" key="5">
    <source>
        <dbReference type="SAM" id="MobiDB-lite"/>
    </source>
</evidence>
<dbReference type="Gene3D" id="4.10.1060.10">
    <property type="entry name" value="Zinc finger, RanBP2-type"/>
    <property type="match status" value="1"/>
</dbReference>
<evidence type="ECO:0000256" key="2">
    <source>
        <dbReference type="ARBA" id="ARBA00022771"/>
    </source>
</evidence>
<dbReference type="CTD" id="37864"/>
<gene>
    <name evidence="8 9" type="primary">LOC117642783</name>
</gene>
<feature type="compositionally biased region" description="Basic and acidic residues" evidence="5">
    <location>
        <begin position="604"/>
        <end position="613"/>
    </location>
</feature>
<evidence type="ECO:0000259" key="6">
    <source>
        <dbReference type="PROSITE" id="PS50199"/>
    </source>
</evidence>
<dbReference type="PANTHER" id="PTHR15326:SF2">
    <property type="entry name" value="PROTEIN TAMOZHENNIC"/>
    <property type="match status" value="1"/>
</dbReference>
<feature type="region of interest" description="Disordered" evidence="5">
    <location>
        <begin position="509"/>
        <end position="528"/>
    </location>
</feature>
<feature type="domain" description="RanBP2-type" evidence="6">
    <location>
        <begin position="628"/>
        <end position="660"/>
    </location>
</feature>
<evidence type="ECO:0000256" key="3">
    <source>
        <dbReference type="ARBA" id="ARBA00022833"/>
    </source>
</evidence>
<dbReference type="Gene3D" id="1.20.58.2190">
    <property type="match status" value="1"/>
</dbReference>
<feature type="compositionally biased region" description="Basic and acidic residues" evidence="5">
    <location>
        <begin position="400"/>
        <end position="435"/>
    </location>
</feature>
<dbReference type="AlphaFoldDB" id="A0A6P8YJL6"/>
<dbReference type="SUPFAM" id="SSF90209">
    <property type="entry name" value="Ran binding protein zinc finger-like"/>
    <property type="match status" value="1"/>
</dbReference>
<dbReference type="Proteomes" id="UP000515158">
    <property type="component" value="Unplaced"/>
</dbReference>
<evidence type="ECO:0000313" key="8">
    <source>
        <dbReference type="RefSeq" id="XP_034237210.1"/>
    </source>
</evidence>
<keyword evidence="2 4" id="KW-0863">Zinc-finger</keyword>
<dbReference type="InterPro" id="IPR036443">
    <property type="entry name" value="Znf_RanBP2_sf"/>
</dbReference>
<evidence type="ECO:0000313" key="7">
    <source>
        <dbReference type="Proteomes" id="UP000515158"/>
    </source>
</evidence>
<feature type="region of interest" description="Disordered" evidence="5">
    <location>
        <begin position="394"/>
        <end position="446"/>
    </location>
</feature>